<feature type="region of interest" description="Disordered" evidence="1">
    <location>
        <begin position="75"/>
        <end position="126"/>
    </location>
</feature>
<comment type="caution">
    <text evidence="2">The sequence shown here is derived from an EMBL/GenBank/DDBJ whole genome shotgun (WGS) entry which is preliminary data.</text>
</comment>
<evidence type="ECO:0000256" key="1">
    <source>
        <dbReference type="SAM" id="MobiDB-lite"/>
    </source>
</evidence>
<dbReference type="EMBL" id="JBHFFA010000003">
    <property type="protein sequence ID" value="KAL2635837.1"/>
    <property type="molecule type" value="Genomic_DNA"/>
</dbReference>
<proteinExistence type="predicted"/>
<sequence>MNEIPESDYLVNTIGQPLSLAIAEVCAVQPADPIEWLSGWLYKYVESAKWLKAYKKDKWENAIYTATVIEPVWEPKSEGIKGDEGDEETESAATESEAEEGEEKDEDEHYDSDEEERVAKEEQKLKKKLNQQQRQLLLKRLPKQQLLLQLRKQVQ</sequence>
<name>A0ABD1YYI2_9MARC</name>
<dbReference type="Proteomes" id="UP001605036">
    <property type="component" value="Unassembled WGS sequence"/>
</dbReference>
<protein>
    <submittedName>
        <fullName evidence="2">Uncharacterized protein</fullName>
    </submittedName>
</protein>
<dbReference type="Pfam" id="PF05186">
    <property type="entry name" value="Dpy-30"/>
    <property type="match status" value="1"/>
</dbReference>
<keyword evidence="3" id="KW-1185">Reference proteome</keyword>
<gene>
    <name evidence="2" type="ORF">R1flu_007316</name>
</gene>
<organism evidence="2 3">
    <name type="scientific">Riccia fluitans</name>
    <dbReference type="NCBI Taxonomy" id="41844"/>
    <lineage>
        <taxon>Eukaryota</taxon>
        <taxon>Viridiplantae</taxon>
        <taxon>Streptophyta</taxon>
        <taxon>Embryophyta</taxon>
        <taxon>Marchantiophyta</taxon>
        <taxon>Marchantiopsida</taxon>
        <taxon>Marchantiidae</taxon>
        <taxon>Marchantiales</taxon>
        <taxon>Ricciaceae</taxon>
        <taxon>Riccia</taxon>
    </lineage>
</organism>
<accession>A0ABD1YYI2</accession>
<evidence type="ECO:0000313" key="2">
    <source>
        <dbReference type="EMBL" id="KAL2635837.1"/>
    </source>
</evidence>
<dbReference type="CDD" id="cd22966">
    <property type="entry name" value="DD_DYDC-like"/>
    <property type="match status" value="1"/>
</dbReference>
<dbReference type="AlphaFoldDB" id="A0ABD1YYI2"/>
<reference evidence="2 3" key="1">
    <citation type="submission" date="2024-09" db="EMBL/GenBank/DDBJ databases">
        <title>Chromosome-scale assembly of Riccia fluitans.</title>
        <authorList>
            <person name="Paukszto L."/>
            <person name="Sawicki J."/>
            <person name="Karawczyk K."/>
            <person name="Piernik-Szablinska J."/>
            <person name="Szczecinska M."/>
            <person name="Mazdziarz M."/>
        </authorList>
    </citation>
    <scope>NUCLEOTIDE SEQUENCE [LARGE SCALE GENOMIC DNA]</scope>
    <source>
        <strain evidence="2">Rf_01</strain>
        <tissue evidence="2">Aerial parts of the thallus</tissue>
    </source>
</reference>
<feature type="compositionally biased region" description="Acidic residues" evidence="1">
    <location>
        <begin position="84"/>
        <end position="116"/>
    </location>
</feature>
<dbReference type="Gene3D" id="1.20.890.10">
    <property type="entry name" value="cAMP-dependent protein kinase regulatory subunit, dimerization-anchoring domain"/>
    <property type="match status" value="1"/>
</dbReference>
<evidence type="ECO:0000313" key="3">
    <source>
        <dbReference type="Proteomes" id="UP001605036"/>
    </source>
</evidence>
<dbReference type="InterPro" id="IPR007858">
    <property type="entry name" value="Dpy-30_motif"/>
</dbReference>
<dbReference type="InterPro" id="IPR049630">
    <property type="entry name" value="DYDC-like_DD"/>
</dbReference>